<dbReference type="GO" id="GO:0140662">
    <property type="term" value="F:ATP-dependent protein folding chaperone"/>
    <property type="evidence" value="ECO:0007669"/>
    <property type="project" value="InterPro"/>
</dbReference>
<accession>A0A914R5L5</accession>
<dbReference type="Gene3D" id="1.10.418.10">
    <property type="entry name" value="Calponin-like domain"/>
    <property type="match status" value="2"/>
</dbReference>
<dbReference type="PROSITE" id="PS00019">
    <property type="entry name" value="ACTININ_1"/>
    <property type="match status" value="1"/>
</dbReference>
<evidence type="ECO:0000259" key="6">
    <source>
        <dbReference type="PROSITE" id="PS50021"/>
    </source>
</evidence>
<name>A0A914R5L5_9BILA</name>
<keyword evidence="7" id="KW-1185">Reference proteome</keyword>
<dbReference type="PANTHER" id="PTHR11915">
    <property type="entry name" value="SPECTRIN/FILAMIN RELATED CYTOSKELETAL PROTEIN"/>
    <property type="match status" value="1"/>
</dbReference>
<dbReference type="InterPro" id="IPR001715">
    <property type="entry name" value="CH_dom"/>
</dbReference>
<evidence type="ECO:0000256" key="5">
    <source>
        <dbReference type="ARBA" id="ARBA00023203"/>
    </source>
</evidence>
<dbReference type="GO" id="GO:0003779">
    <property type="term" value="F:actin binding"/>
    <property type="evidence" value="ECO:0007669"/>
    <property type="project" value="UniProtKB-KW"/>
</dbReference>
<feature type="domain" description="Calponin-homology (CH)" evidence="6">
    <location>
        <begin position="35"/>
        <end position="140"/>
    </location>
</feature>
<dbReference type="PROSITE" id="PS50021">
    <property type="entry name" value="CH"/>
    <property type="match status" value="2"/>
</dbReference>
<dbReference type="InterPro" id="IPR043129">
    <property type="entry name" value="ATPase_NBD"/>
</dbReference>
<proteinExistence type="inferred from homology"/>
<evidence type="ECO:0000313" key="7">
    <source>
        <dbReference type="Proteomes" id="UP000887578"/>
    </source>
</evidence>
<dbReference type="GO" id="GO:0006950">
    <property type="term" value="P:response to stress"/>
    <property type="evidence" value="ECO:0007669"/>
    <property type="project" value="UniProtKB-ARBA"/>
</dbReference>
<evidence type="ECO:0000256" key="1">
    <source>
        <dbReference type="ARBA" id="ARBA00007381"/>
    </source>
</evidence>
<dbReference type="AlphaFoldDB" id="A0A914R5L5"/>
<keyword evidence="5" id="KW-0009">Actin-binding</keyword>
<organism evidence="7 8">
    <name type="scientific">Panagrolaimus davidi</name>
    <dbReference type="NCBI Taxonomy" id="227884"/>
    <lineage>
        <taxon>Eukaryota</taxon>
        <taxon>Metazoa</taxon>
        <taxon>Ecdysozoa</taxon>
        <taxon>Nematoda</taxon>
        <taxon>Chromadorea</taxon>
        <taxon>Rhabditida</taxon>
        <taxon>Tylenchina</taxon>
        <taxon>Panagrolaimomorpha</taxon>
        <taxon>Panagrolaimoidea</taxon>
        <taxon>Panagrolaimidae</taxon>
        <taxon>Panagrolaimus</taxon>
    </lineage>
</organism>
<dbReference type="WBParaSite" id="PDA_v2.g9946.t1">
    <property type="protein sequence ID" value="PDA_v2.g9946.t1"/>
    <property type="gene ID" value="PDA_v2.g9946"/>
</dbReference>
<dbReference type="SUPFAM" id="SSF53067">
    <property type="entry name" value="Actin-like ATPase domain"/>
    <property type="match status" value="2"/>
</dbReference>
<dbReference type="SUPFAM" id="SSF47576">
    <property type="entry name" value="Calponin-homology domain, CH-domain"/>
    <property type="match status" value="1"/>
</dbReference>
<dbReference type="InterPro" id="IPR036872">
    <property type="entry name" value="CH_dom_sf"/>
</dbReference>
<dbReference type="Gene3D" id="3.30.420.40">
    <property type="match status" value="2"/>
</dbReference>
<evidence type="ECO:0000256" key="2">
    <source>
        <dbReference type="ARBA" id="ARBA00022737"/>
    </source>
</evidence>
<protein>
    <submittedName>
        <fullName evidence="8">Calponin-homology (CH) domain-containing protein</fullName>
    </submittedName>
</protein>
<sequence length="726" mass="83150">MYNYTASKASDDDIIDGELYYEKRRIQMLRDEYIAIQKKTFTKWINSYLVRGGQDEISDLFVDIRDGTMLLKFLEIIYSTKLQRPSPKKTRIHCCANINISLEFLRIRGIYYENLSSEDIFDGKPTLILGLIWTIILRSVIEIPKEKSIDQKTIPSATEIVLIWCQKMTADYEHVNIKNFTTSWRDGLAFNALIHAHRPELIEYDSLLQSNTIYNLQNALNVAEKYLGISKLFDAEDIATECPDNKLIFTYVSTYYNYFVNFRQANIQESSGTKVLEYNNEKYFETDGTARNKLQNEKSFGSEYLQNEDKRSTNDDRKIKSNFCNIPKKLSNYDPDIQAVGIDLGTTECCTAVMRKNGPEFVVLDPITAGRTMPSYVAFDEKEPKCGQIVVDRMRHQSKCSVFDSKRIIGKTYETITIDPLWPFQISENDDNVLLTLETYNGRDIKSPEEVTAALLRHIKTATEAFQSKNLNTAVITVPSEFSDKQKEATKMSAEYAGWQNIHFIPEPLAAAYAYFSEIDMPENANILICDCGGGTVDICVGTVTTNELYVLCYVGDSHLGGRDFDNVLFTHFNGILLHKYKIDVMQSSKKYVLRQKCQNIKHQLSAADKDWLDVDDFDCSINEVIQITKLEFEEMTTPLLVRIEEVIRRAVAQSNIATTDINYVFQVGGGCRMPMLKKLLLDTFPAANHQSSLYPDWIVAHGAALYAYYLKNNVAQNHSRKFLEW</sequence>
<dbReference type="PRINTS" id="PR00301">
    <property type="entry name" value="HEATSHOCK70"/>
</dbReference>
<keyword evidence="4" id="KW-0067">ATP-binding</keyword>
<dbReference type="InterPro" id="IPR013126">
    <property type="entry name" value="Hsp_70_fam"/>
</dbReference>
<dbReference type="InterPro" id="IPR018181">
    <property type="entry name" value="Heat_shock_70_CS"/>
</dbReference>
<reference evidence="8" key="1">
    <citation type="submission" date="2022-11" db="UniProtKB">
        <authorList>
            <consortium name="WormBaseParasite"/>
        </authorList>
    </citation>
    <scope>IDENTIFICATION</scope>
</reference>
<dbReference type="Pfam" id="PF00307">
    <property type="entry name" value="CH"/>
    <property type="match status" value="2"/>
</dbReference>
<dbReference type="Gene3D" id="3.30.30.30">
    <property type="match status" value="1"/>
</dbReference>
<feature type="domain" description="Calponin-homology (CH)" evidence="6">
    <location>
        <begin position="155"/>
        <end position="260"/>
    </location>
</feature>
<evidence type="ECO:0000256" key="3">
    <source>
        <dbReference type="ARBA" id="ARBA00022741"/>
    </source>
</evidence>
<dbReference type="InterPro" id="IPR001589">
    <property type="entry name" value="Actinin_actin-bd_CS"/>
</dbReference>
<dbReference type="FunFam" id="1.10.418.10:FF:000001">
    <property type="entry name" value="Actinin alpha 1"/>
    <property type="match status" value="1"/>
</dbReference>
<dbReference type="Pfam" id="PF00012">
    <property type="entry name" value="HSP70"/>
    <property type="match status" value="1"/>
</dbReference>
<dbReference type="GO" id="GO:0005524">
    <property type="term" value="F:ATP binding"/>
    <property type="evidence" value="ECO:0007669"/>
    <property type="project" value="UniProtKB-KW"/>
</dbReference>
<dbReference type="Gene3D" id="3.90.640.10">
    <property type="entry name" value="Actin, Chain A, domain 4"/>
    <property type="match status" value="1"/>
</dbReference>
<evidence type="ECO:0000256" key="4">
    <source>
        <dbReference type="ARBA" id="ARBA00022840"/>
    </source>
</evidence>
<dbReference type="SMART" id="SM00033">
    <property type="entry name" value="CH"/>
    <property type="match status" value="2"/>
</dbReference>
<keyword evidence="2" id="KW-0677">Repeat</keyword>
<comment type="similarity">
    <text evidence="1">Belongs to the heat shock protein 70 family.</text>
</comment>
<keyword evidence="3" id="KW-0547">Nucleotide-binding</keyword>
<dbReference type="PROSITE" id="PS00297">
    <property type="entry name" value="HSP70_1"/>
    <property type="match status" value="1"/>
</dbReference>
<dbReference type="Proteomes" id="UP000887578">
    <property type="component" value="Unplaced"/>
</dbReference>
<evidence type="ECO:0000313" key="8">
    <source>
        <dbReference type="WBParaSite" id="PDA_v2.g9946.t1"/>
    </source>
</evidence>